<organism evidence="2">
    <name type="scientific">Aegilops tauschii</name>
    <name type="common">Tausch's goatgrass</name>
    <name type="synonym">Aegilops squarrosa</name>
    <dbReference type="NCBI Taxonomy" id="37682"/>
    <lineage>
        <taxon>Eukaryota</taxon>
        <taxon>Viridiplantae</taxon>
        <taxon>Streptophyta</taxon>
        <taxon>Embryophyta</taxon>
        <taxon>Tracheophyta</taxon>
        <taxon>Spermatophyta</taxon>
        <taxon>Magnoliopsida</taxon>
        <taxon>Liliopsida</taxon>
        <taxon>Poales</taxon>
        <taxon>Poaceae</taxon>
        <taxon>BOP clade</taxon>
        <taxon>Pooideae</taxon>
        <taxon>Triticodae</taxon>
        <taxon>Triticeae</taxon>
        <taxon>Triticinae</taxon>
        <taxon>Aegilops</taxon>
    </lineage>
</organism>
<dbReference type="PANTHER" id="PTHR31529">
    <property type="entry name" value="LOB DOMAIN CONTAINING PROTEIN"/>
    <property type="match status" value="1"/>
</dbReference>
<evidence type="ECO:0000313" key="2">
    <source>
        <dbReference type="EnsemblPlants" id="EMT08902"/>
    </source>
</evidence>
<dbReference type="PROSITE" id="PS50891">
    <property type="entry name" value="LOB"/>
    <property type="match status" value="1"/>
</dbReference>
<dbReference type="EnsemblPlants" id="EMT08902">
    <property type="protein sequence ID" value="EMT08902"/>
    <property type="gene ID" value="F775_21330"/>
</dbReference>
<dbReference type="GO" id="GO:0009755">
    <property type="term" value="P:hormone-mediated signaling pathway"/>
    <property type="evidence" value="ECO:0007669"/>
    <property type="project" value="TreeGrafter"/>
</dbReference>
<sequence length="195" mass="19950">MAAAAAAAAGGVAAGVAGSPCGACKFLRRRCVAECVFAPYFSSDQGAARFAAIHKVFGASNAAKLLAHLPLADRCEAVVTITYEAQSRLRDPVAILQAQLMQARAQIACGVQSTTSPVSHQWPDSTSSSIASLLRQQEVNSGSFATGGALLPELMGGDVSMLQQHCGGKVEGGGGGAGDLQYLAQAMMRSSNYSL</sequence>
<protein>
    <submittedName>
        <fullName evidence="2">Uncharacterized protein</fullName>
    </submittedName>
</protein>
<dbReference type="GO" id="GO:0005634">
    <property type="term" value="C:nucleus"/>
    <property type="evidence" value="ECO:0007669"/>
    <property type="project" value="TreeGrafter"/>
</dbReference>
<proteinExistence type="inferred from homology"/>
<evidence type="ECO:0000256" key="1">
    <source>
        <dbReference type="ARBA" id="ARBA00005474"/>
    </source>
</evidence>
<name>M8AWQ8_AEGTA</name>
<reference evidence="2" key="1">
    <citation type="submission" date="2015-06" db="UniProtKB">
        <authorList>
            <consortium name="EnsemblPlants"/>
        </authorList>
    </citation>
    <scope>IDENTIFICATION</scope>
</reference>
<comment type="similarity">
    <text evidence="1">Belongs to the LOB domain-containing protein family.</text>
</comment>
<dbReference type="AlphaFoldDB" id="M8AWQ8"/>
<accession>M8AWQ8</accession>
<dbReference type="GO" id="GO:0045893">
    <property type="term" value="P:positive regulation of DNA-templated transcription"/>
    <property type="evidence" value="ECO:0007669"/>
    <property type="project" value="TreeGrafter"/>
</dbReference>
<dbReference type="PANTHER" id="PTHR31529:SF64">
    <property type="entry name" value="OS02G0820500 PROTEIN"/>
    <property type="match status" value="1"/>
</dbReference>
<dbReference type="Pfam" id="PF03195">
    <property type="entry name" value="LOB"/>
    <property type="match status" value="1"/>
</dbReference>
<dbReference type="InterPro" id="IPR004883">
    <property type="entry name" value="LOB"/>
</dbReference>